<protein>
    <recommendedName>
        <fullName evidence="3">Antitoxin</fullName>
    </recommendedName>
</protein>
<evidence type="ECO:0008006" key="3">
    <source>
        <dbReference type="Google" id="ProtNLM"/>
    </source>
</evidence>
<dbReference type="EMBL" id="BGZN01000024">
    <property type="protein sequence ID" value="GBR73906.1"/>
    <property type="molecule type" value="Genomic_DNA"/>
</dbReference>
<dbReference type="InterPro" id="IPR045944">
    <property type="entry name" value="DUF6364"/>
</dbReference>
<dbReference type="Pfam" id="PF19891">
    <property type="entry name" value="DUF6364"/>
    <property type="match status" value="1"/>
</dbReference>
<accession>A0A388TBT7</accession>
<name>A0A388TBT7_TERA1</name>
<dbReference type="AlphaFoldDB" id="A0A388TBT7"/>
<reference evidence="1 2" key="1">
    <citation type="journal article" date="2019" name="ISME J.">
        <title>Genome analyses of uncultured TG2/ZB3 bacteria in 'Margulisbacteria' specifically attached to ectosymbiotic spirochetes of protists in the termite gut.</title>
        <authorList>
            <person name="Utami Y.D."/>
            <person name="Kuwahara H."/>
            <person name="Igai K."/>
            <person name="Murakami T."/>
            <person name="Sugaya K."/>
            <person name="Morikawa T."/>
            <person name="Nagura Y."/>
            <person name="Yuki M."/>
            <person name="Deevong P."/>
            <person name="Inoue T."/>
            <person name="Kihara K."/>
            <person name="Lo N."/>
            <person name="Yamada A."/>
            <person name="Ohkuma M."/>
            <person name="Hongoh Y."/>
        </authorList>
    </citation>
    <scope>NUCLEOTIDE SEQUENCE [LARGE SCALE GENOMIC DNA]</scope>
    <source>
        <strain evidence="1">NkOx7-01</strain>
    </source>
</reference>
<keyword evidence="2" id="KW-1185">Reference proteome</keyword>
<organism evidence="1 2">
    <name type="scientific">Termititenax aidoneus</name>
    <dbReference type="NCBI Taxonomy" id="2218524"/>
    <lineage>
        <taxon>Bacteria</taxon>
        <taxon>Bacillati</taxon>
        <taxon>Candidatus Margulisiibacteriota</taxon>
        <taxon>Candidatus Termititenacia</taxon>
        <taxon>Candidatus Termititenacales</taxon>
        <taxon>Candidatus Termititenacaceae</taxon>
        <taxon>Candidatus Termititenax</taxon>
    </lineage>
</organism>
<comment type="caution">
    <text evidence="1">The sequence shown here is derived from an EMBL/GenBank/DDBJ whole genome shotgun (WGS) entry which is preliminary data.</text>
</comment>
<proteinExistence type="predicted"/>
<dbReference type="Proteomes" id="UP000269352">
    <property type="component" value="Unassembled WGS sequence"/>
</dbReference>
<evidence type="ECO:0000313" key="2">
    <source>
        <dbReference type="Proteomes" id="UP000269352"/>
    </source>
</evidence>
<sequence>MLISQKHSLQRFYPAGLTIRANYSIIVRIRVHIYMEKKLTLKLDGAVIAQAKHYASRHENSLSGLVEAFFQQLTACPAAKTRQPHSPLVRELSGVISVQDIKNRKKDYTAYLTNKYA</sequence>
<evidence type="ECO:0000313" key="1">
    <source>
        <dbReference type="EMBL" id="GBR73906.1"/>
    </source>
</evidence>
<gene>
    <name evidence="1" type="ORF">NO1_1172</name>
</gene>